<organism evidence="2 3">
    <name type="scientific">Dovyalis caffra</name>
    <dbReference type="NCBI Taxonomy" id="77055"/>
    <lineage>
        <taxon>Eukaryota</taxon>
        <taxon>Viridiplantae</taxon>
        <taxon>Streptophyta</taxon>
        <taxon>Embryophyta</taxon>
        <taxon>Tracheophyta</taxon>
        <taxon>Spermatophyta</taxon>
        <taxon>Magnoliopsida</taxon>
        <taxon>eudicotyledons</taxon>
        <taxon>Gunneridae</taxon>
        <taxon>Pentapetalae</taxon>
        <taxon>rosids</taxon>
        <taxon>fabids</taxon>
        <taxon>Malpighiales</taxon>
        <taxon>Salicaceae</taxon>
        <taxon>Flacourtieae</taxon>
        <taxon>Dovyalis</taxon>
    </lineage>
</organism>
<evidence type="ECO:0000313" key="2">
    <source>
        <dbReference type="EMBL" id="CAK7327507.1"/>
    </source>
</evidence>
<dbReference type="AlphaFoldDB" id="A0AAV1R0H6"/>
<feature type="region of interest" description="Disordered" evidence="1">
    <location>
        <begin position="68"/>
        <end position="87"/>
    </location>
</feature>
<comment type="caution">
    <text evidence="2">The sequence shown here is derived from an EMBL/GenBank/DDBJ whole genome shotgun (WGS) entry which is preliminary data.</text>
</comment>
<evidence type="ECO:0000313" key="3">
    <source>
        <dbReference type="Proteomes" id="UP001314170"/>
    </source>
</evidence>
<gene>
    <name evidence="2" type="ORF">DCAF_LOCUS5219</name>
</gene>
<protein>
    <submittedName>
        <fullName evidence="2">Uncharacterized protein</fullName>
    </submittedName>
</protein>
<evidence type="ECO:0000256" key="1">
    <source>
        <dbReference type="SAM" id="MobiDB-lite"/>
    </source>
</evidence>
<keyword evidence="3" id="KW-1185">Reference proteome</keyword>
<dbReference type="Proteomes" id="UP001314170">
    <property type="component" value="Unassembled WGS sequence"/>
</dbReference>
<name>A0AAV1R0H6_9ROSI</name>
<reference evidence="2 3" key="1">
    <citation type="submission" date="2024-01" db="EMBL/GenBank/DDBJ databases">
        <authorList>
            <person name="Waweru B."/>
        </authorList>
    </citation>
    <scope>NUCLEOTIDE SEQUENCE [LARGE SCALE GENOMIC DNA]</scope>
</reference>
<accession>A0AAV1R0H6</accession>
<dbReference type="EMBL" id="CAWUPB010000857">
    <property type="protein sequence ID" value="CAK7327507.1"/>
    <property type="molecule type" value="Genomic_DNA"/>
</dbReference>
<sequence length="110" mass="12215">MSTELIALISHGTWILVSKSSNANGVGNKWIVKLKHKADGSVKLTDKSCWMKQGIKKKAANLQLLRGSHLPKQKGMQQQGTPRPPEKVEDYWISSRTEQLVHQNSAGKPT</sequence>
<proteinExistence type="predicted"/>